<dbReference type="EMBL" id="MRCE01000041">
    <property type="protein sequence ID" value="OKH32280.1"/>
    <property type="molecule type" value="Genomic_DNA"/>
</dbReference>
<evidence type="ECO:0000313" key="3">
    <source>
        <dbReference type="Proteomes" id="UP000185860"/>
    </source>
</evidence>
<evidence type="ECO:0000256" key="1">
    <source>
        <dbReference type="SAM" id="SignalP"/>
    </source>
</evidence>
<reference evidence="2 3" key="1">
    <citation type="submission" date="2016-11" db="EMBL/GenBank/DDBJ databases">
        <title>Draft Genome Sequences of Nine Cyanobacterial Strains from Diverse Habitats.</title>
        <authorList>
            <person name="Zhu T."/>
            <person name="Hou S."/>
            <person name="Lu X."/>
            <person name="Hess W.R."/>
        </authorList>
    </citation>
    <scope>NUCLEOTIDE SEQUENCE [LARGE SCALE GENOMIC DNA]</scope>
    <source>
        <strain evidence="2 3">IAM M-71</strain>
    </source>
</reference>
<dbReference type="AlphaFoldDB" id="A0A1U7I7E7"/>
<gene>
    <name evidence="2" type="ORF">NIES2119_26765</name>
</gene>
<protein>
    <recommendedName>
        <fullName evidence="4">Bacterial OB-fold domain-containing protein</fullName>
    </recommendedName>
</protein>
<evidence type="ECO:0008006" key="4">
    <source>
        <dbReference type="Google" id="ProtNLM"/>
    </source>
</evidence>
<comment type="caution">
    <text evidence="2">The sequence shown here is derived from an EMBL/GenBank/DDBJ whole genome shotgun (WGS) entry which is preliminary data.</text>
</comment>
<evidence type="ECO:0000313" key="2">
    <source>
        <dbReference type="EMBL" id="OKH32280.1"/>
    </source>
</evidence>
<dbReference type="Proteomes" id="UP000185860">
    <property type="component" value="Unassembled WGS sequence"/>
</dbReference>
<dbReference type="InterPro" id="IPR036700">
    <property type="entry name" value="BOBF_sf"/>
</dbReference>
<dbReference type="RefSeq" id="WP_073596541.1">
    <property type="nucleotide sequence ID" value="NZ_MRCE01000041.1"/>
</dbReference>
<dbReference type="STRING" id="454136.NIES2119_26765"/>
<accession>A0A1U7I7E7</accession>
<keyword evidence="1" id="KW-0732">Signal</keyword>
<organism evidence="2 3">
    <name type="scientific">[Phormidium ambiguum] IAM M-71</name>
    <dbReference type="NCBI Taxonomy" id="454136"/>
    <lineage>
        <taxon>Bacteria</taxon>
        <taxon>Bacillati</taxon>
        <taxon>Cyanobacteriota</taxon>
        <taxon>Cyanophyceae</taxon>
        <taxon>Oscillatoriophycideae</taxon>
        <taxon>Aerosakkonematales</taxon>
        <taxon>Aerosakkonemataceae</taxon>
        <taxon>Floridanema</taxon>
    </lineage>
</organism>
<dbReference type="Gene3D" id="2.40.50.200">
    <property type="entry name" value="Bacterial OB-fold"/>
    <property type="match status" value="1"/>
</dbReference>
<feature type="signal peptide" evidence="1">
    <location>
        <begin position="1"/>
        <end position="23"/>
    </location>
</feature>
<feature type="chain" id="PRO_5013318817" description="Bacterial OB-fold domain-containing protein" evidence="1">
    <location>
        <begin position="24"/>
        <end position="108"/>
    </location>
</feature>
<dbReference type="OrthoDB" id="467760at2"/>
<name>A0A1U7I7E7_9CYAN</name>
<proteinExistence type="predicted"/>
<sequence length="108" mass="12016">MKKIVFGIVALTGVLGAASIAIAQNEIRYPHNNNNMTITGKIVQIGDEKFLLESGTEQFLIDADNLNLRTANLREGETVTVNIKSDDDDFEAISITRDNRKVIYIFDD</sequence>